<name>A0A1B8TYH5_9FLAO</name>
<proteinExistence type="predicted"/>
<reference evidence="2" key="1">
    <citation type="submission" date="2016-02" db="EMBL/GenBank/DDBJ databases">
        <authorList>
            <person name="Shin S.-K."/>
            <person name="Yi H."/>
            <person name="Kim E."/>
        </authorList>
    </citation>
    <scope>NUCLEOTIDE SEQUENCE [LARGE SCALE GENOMIC DNA]</scope>
    <source>
        <strain evidence="2">LPB0003</strain>
    </source>
</reference>
<keyword evidence="2" id="KW-1185">Reference proteome</keyword>
<protein>
    <submittedName>
        <fullName evidence="1">Uncharacterized protein</fullName>
    </submittedName>
</protein>
<organism evidence="1 2">
    <name type="scientific">Polaribacter vadi</name>
    <dbReference type="NCBI Taxonomy" id="1774273"/>
    <lineage>
        <taxon>Bacteria</taxon>
        <taxon>Pseudomonadati</taxon>
        <taxon>Bacteroidota</taxon>
        <taxon>Flavobacteriia</taxon>
        <taxon>Flavobacteriales</taxon>
        <taxon>Flavobacteriaceae</taxon>
    </lineage>
</organism>
<evidence type="ECO:0000313" key="2">
    <source>
        <dbReference type="Proteomes" id="UP000092584"/>
    </source>
</evidence>
<gene>
    <name evidence="1" type="ORF">LPB3_09225</name>
</gene>
<dbReference type="STRING" id="1774273.LPB03_03270"/>
<accession>A0A1B8TYH5</accession>
<dbReference type="RefSeq" id="WP_065319295.1">
    <property type="nucleotide sequence ID" value="NZ_CP017477.1"/>
</dbReference>
<dbReference type="EMBL" id="LSFM01000022">
    <property type="protein sequence ID" value="OBY64549.1"/>
    <property type="molecule type" value="Genomic_DNA"/>
</dbReference>
<dbReference type="KEGG" id="pob:LPB03_03270"/>
<comment type="caution">
    <text evidence="1">The sequence shown here is derived from an EMBL/GenBank/DDBJ whole genome shotgun (WGS) entry which is preliminary data.</text>
</comment>
<sequence length="181" mass="21003">MKVTFENFEDGHKKHYHKNFDIAERSKKISYFNEDNDTIIHIETPVVSEDFHVKKVFNISTKHYKAIVIHISDKSINPSRDSDKNKIMKIDFNFDEIDDTNGAEALNIEKKDNIYVVVFNDNDEMTTSYINDKVFIILKDIMVSNLKFKEKAIRKDNGKKNLDFLFVDPLEGGGGVIVRNP</sequence>
<evidence type="ECO:0000313" key="1">
    <source>
        <dbReference type="EMBL" id="OBY64549.1"/>
    </source>
</evidence>
<dbReference type="Proteomes" id="UP000092584">
    <property type="component" value="Unassembled WGS sequence"/>
</dbReference>
<dbReference type="AlphaFoldDB" id="A0A1B8TYH5"/>